<protein>
    <submittedName>
        <fullName evidence="1">Uncharacterized protein</fullName>
    </submittedName>
</protein>
<dbReference type="Proteomes" id="UP001518140">
    <property type="component" value="Unassembled WGS sequence"/>
</dbReference>
<reference evidence="1 2" key="1">
    <citation type="submission" date="2020-02" db="EMBL/GenBank/DDBJ databases">
        <title>Whole-genome analyses of novel actinobacteria.</title>
        <authorList>
            <person name="Sahin N."/>
            <person name="Tokatli A."/>
        </authorList>
    </citation>
    <scope>NUCLEOTIDE SEQUENCE [LARGE SCALE GENOMIC DNA]</scope>
    <source>
        <strain evidence="1 2">YC419</strain>
    </source>
</reference>
<name>A0ABX0DTQ5_9ACTN</name>
<sequence length="74" mass="8566">MKRQAKLMPMVLIDHLATTIKSLHDKRLIATVHYYGYWPFSVNIAGSTRYDATSRKDMAKAFKLMQRRNAASHI</sequence>
<dbReference type="EMBL" id="JAAKZX010000023">
    <property type="protein sequence ID" value="NGO42541.1"/>
    <property type="molecule type" value="Genomic_DNA"/>
</dbReference>
<evidence type="ECO:0000313" key="1">
    <source>
        <dbReference type="EMBL" id="NGO42541.1"/>
    </source>
</evidence>
<organism evidence="1 2">
    <name type="scientific">Streptomyces ureilyticus</name>
    <dbReference type="NCBI Taxonomy" id="1775131"/>
    <lineage>
        <taxon>Bacteria</taxon>
        <taxon>Bacillati</taxon>
        <taxon>Actinomycetota</taxon>
        <taxon>Actinomycetes</taxon>
        <taxon>Kitasatosporales</taxon>
        <taxon>Streptomycetaceae</taxon>
        <taxon>Streptomyces</taxon>
    </lineage>
</organism>
<proteinExistence type="predicted"/>
<dbReference type="Gene3D" id="3.20.20.80">
    <property type="entry name" value="Glycosidases"/>
    <property type="match status" value="1"/>
</dbReference>
<evidence type="ECO:0000313" key="2">
    <source>
        <dbReference type="Proteomes" id="UP001518140"/>
    </source>
</evidence>
<accession>A0ABX0DTQ5</accession>
<comment type="caution">
    <text evidence="1">The sequence shown here is derived from an EMBL/GenBank/DDBJ whole genome shotgun (WGS) entry which is preliminary data.</text>
</comment>
<gene>
    <name evidence="1" type="ORF">G6048_10305</name>
</gene>
<keyword evidence="2" id="KW-1185">Reference proteome</keyword>
<dbReference type="RefSeq" id="WP_165339157.1">
    <property type="nucleotide sequence ID" value="NZ_JAAKZX010000023.1"/>
</dbReference>